<dbReference type="GeneID" id="20651366"/>
<reference evidence="1 2" key="1">
    <citation type="journal article" date="2006" name="Science">
        <title>Phytophthora genome sequences uncover evolutionary origins and mechanisms of pathogenesis.</title>
        <authorList>
            <person name="Tyler B.M."/>
            <person name="Tripathy S."/>
            <person name="Zhang X."/>
            <person name="Dehal P."/>
            <person name="Jiang R.H."/>
            <person name="Aerts A."/>
            <person name="Arredondo F.D."/>
            <person name="Baxter L."/>
            <person name="Bensasson D."/>
            <person name="Beynon J.L."/>
            <person name="Chapman J."/>
            <person name="Damasceno C.M."/>
            <person name="Dorrance A.E."/>
            <person name="Dou D."/>
            <person name="Dickerman A.W."/>
            <person name="Dubchak I.L."/>
            <person name="Garbelotto M."/>
            <person name="Gijzen M."/>
            <person name="Gordon S.G."/>
            <person name="Govers F."/>
            <person name="Grunwald N.J."/>
            <person name="Huang W."/>
            <person name="Ivors K.L."/>
            <person name="Jones R.W."/>
            <person name="Kamoun S."/>
            <person name="Krampis K."/>
            <person name="Lamour K.H."/>
            <person name="Lee M.K."/>
            <person name="McDonald W.H."/>
            <person name="Medina M."/>
            <person name="Meijer H.J."/>
            <person name="Nordberg E.K."/>
            <person name="Maclean D.J."/>
            <person name="Ospina-Giraldo M.D."/>
            <person name="Morris P.F."/>
            <person name="Phuntumart V."/>
            <person name="Putnam N.H."/>
            <person name="Rash S."/>
            <person name="Rose J.K."/>
            <person name="Sakihama Y."/>
            <person name="Salamov A.A."/>
            <person name="Savidor A."/>
            <person name="Scheuring C.F."/>
            <person name="Smith B.M."/>
            <person name="Sobral B.W."/>
            <person name="Terry A."/>
            <person name="Torto-Alalibo T.A."/>
            <person name="Win J."/>
            <person name="Xu Z."/>
            <person name="Zhang H."/>
            <person name="Grigoriev I.V."/>
            <person name="Rokhsar D.S."/>
            <person name="Boore J.L."/>
        </authorList>
    </citation>
    <scope>NUCLEOTIDE SEQUENCE [LARGE SCALE GENOMIC DNA]</scope>
    <source>
        <strain evidence="1 2">P6497</strain>
    </source>
</reference>
<evidence type="ECO:0000313" key="2">
    <source>
        <dbReference type="Proteomes" id="UP000002640"/>
    </source>
</evidence>
<feature type="non-terminal residue" evidence="1">
    <location>
        <position position="154"/>
    </location>
</feature>
<dbReference type="InParanoid" id="G4YP39"/>
<dbReference type="RefSeq" id="XP_009514023.1">
    <property type="nucleotide sequence ID" value="XM_009515728.1"/>
</dbReference>
<dbReference type="AlphaFoldDB" id="G4YP39"/>
<dbReference type="Proteomes" id="UP000002640">
    <property type="component" value="Unassembled WGS sequence"/>
</dbReference>
<organism evidence="1 2">
    <name type="scientific">Phytophthora sojae (strain P6497)</name>
    <name type="common">Soybean stem and root rot agent</name>
    <name type="synonym">Phytophthora megasperma f. sp. glycines</name>
    <dbReference type="NCBI Taxonomy" id="1094619"/>
    <lineage>
        <taxon>Eukaryota</taxon>
        <taxon>Sar</taxon>
        <taxon>Stramenopiles</taxon>
        <taxon>Oomycota</taxon>
        <taxon>Peronosporomycetes</taxon>
        <taxon>Peronosporales</taxon>
        <taxon>Peronosporaceae</taxon>
        <taxon>Phytophthora</taxon>
    </lineage>
</organism>
<evidence type="ECO:0000313" key="1">
    <source>
        <dbReference type="EMBL" id="EGZ26748.1"/>
    </source>
</evidence>
<proteinExistence type="predicted"/>
<name>G4YP39_PHYSP</name>
<keyword evidence="2" id="KW-1185">Reference proteome</keyword>
<protein>
    <submittedName>
        <fullName evidence="1">Uncharacterized protein</fullName>
    </submittedName>
</protein>
<dbReference type="EMBL" id="JH159151">
    <property type="protein sequence ID" value="EGZ26748.1"/>
    <property type="molecule type" value="Genomic_DNA"/>
</dbReference>
<feature type="non-terminal residue" evidence="1">
    <location>
        <position position="1"/>
    </location>
</feature>
<gene>
    <name evidence="1" type="ORF">PHYSODRAFT_403962</name>
</gene>
<accession>G4YP39</accession>
<dbReference type="KEGG" id="psoj:PHYSODRAFT_403962"/>
<sequence length="154" mass="16961">ARLIVRGGAVVADKSVHSCKDEPKPEVVDVHKEMRVELQRSSITKMSTPPAVLWQEVYDDLKLRYGGEGIALKIIPAKPAVSIIKHTRKDCSGGDVFEAILTQAVRCVSDMDARAFLQFSITLFIDGTFAVVPKPFSQCLIVMAFEPSVDLYVP</sequence>